<dbReference type="AlphaFoldDB" id="A0ABD2PUW4"/>
<accession>A0ABD2PUW4</accession>
<comment type="caution">
    <text evidence="1">The sequence shown here is derived from an EMBL/GenBank/DDBJ whole genome shotgun (WGS) entry which is preliminary data.</text>
</comment>
<name>A0ABD2PUW4_9PLAT</name>
<dbReference type="SUPFAM" id="SSF57850">
    <property type="entry name" value="RING/U-box"/>
    <property type="match status" value="1"/>
</dbReference>
<dbReference type="Proteomes" id="UP001626550">
    <property type="component" value="Unassembled WGS sequence"/>
</dbReference>
<evidence type="ECO:0000313" key="2">
    <source>
        <dbReference type="Proteomes" id="UP001626550"/>
    </source>
</evidence>
<dbReference type="EMBL" id="JBJKFK010002727">
    <property type="protein sequence ID" value="KAL3310687.1"/>
    <property type="molecule type" value="Genomic_DNA"/>
</dbReference>
<gene>
    <name evidence="1" type="primary">RBX1_2</name>
    <name evidence="1" type="ORF">Ciccas_010742</name>
</gene>
<sequence>MEMDIDEPETGAKQSSNKRFEIKKWNAVALWAWDIVVDSCAICRNHIMDHSRFPFPLYLQVAQDPAGVSVGQQGLGIPKCSCCSRLLQSLCGQKTSGSDAEEHEPLIGAGIVPLYDATTTQGVTMTPHSPPAIPHSALLDFNEKKKIILDSVDDHVVYAQMSTYHRVIDEREIRQRRDFYENTLLRTMFAMPGQIRSPTKQQKNILNNISAHLDGDMVQQLEQHCNDLEQQLEHLPPSPANHLVIELH</sequence>
<protein>
    <submittedName>
        <fullName evidence="1">RING-box protein 1</fullName>
    </submittedName>
</protein>
<proteinExistence type="predicted"/>
<dbReference type="InterPro" id="IPR013083">
    <property type="entry name" value="Znf_RING/FYVE/PHD"/>
</dbReference>
<keyword evidence="2" id="KW-1185">Reference proteome</keyword>
<evidence type="ECO:0000313" key="1">
    <source>
        <dbReference type="EMBL" id="KAL3310687.1"/>
    </source>
</evidence>
<organism evidence="1 2">
    <name type="scientific">Cichlidogyrus casuarinus</name>
    <dbReference type="NCBI Taxonomy" id="1844966"/>
    <lineage>
        <taxon>Eukaryota</taxon>
        <taxon>Metazoa</taxon>
        <taxon>Spiralia</taxon>
        <taxon>Lophotrochozoa</taxon>
        <taxon>Platyhelminthes</taxon>
        <taxon>Monogenea</taxon>
        <taxon>Monopisthocotylea</taxon>
        <taxon>Dactylogyridea</taxon>
        <taxon>Ancyrocephalidae</taxon>
        <taxon>Cichlidogyrus</taxon>
    </lineage>
</organism>
<dbReference type="Gene3D" id="3.30.40.10">
    <property type="entry name" value="Zinc/RING finger domain, C3HC4 (zinc finger)"/>
    <property type="match status" value="1"/>
</dbReference>
<reference evidence="1 2" key="1">
    <citation type="submission" date="2024-11" db="EMBL/GenBank/DDBJ databases">
        <title>Adaptive evolution of stress response genes in parasites aligns with host niche diversity.</title>
        <authorList>
            <person name="Hahn C."/>
            <person name="Resl P."/>
        </authorList>
    </citation>
    <scope>NUCLEOTIDE SEQUENCE [LARGE SCALE GENOMIC DNA]</scope>
    <source>
        <strain evidence="1">EGGRZ-B1_66</strain>
        <tissue evidence="1">Body</tissue>
    </source>
</reference>